<dbReference type="SUPFAM" id="SSF53850">
    <property type="entry name" value="Periplasmic binding protein-like II"/>
    <property type="match status" value="1"/>
</dbReference>
<dbReference type="InterPro" id="IPR005119">
    <property type="entry name" value="LysR_subst-bd"/>
</dbReference>
<keyword evidence="3" id="KW-0238">DNA-binding</keyword>
<keyword evidence="2" id="KW-0805">Transcription regulation</keyword>
<dbReference type="InterPro" id="IPR036388">
    <property type="entry name" value="WH-like_DNA-bd_sf"/>
</dbReference>
<dbReference type="InterPro" id="IPR000847">
    <property type="entry name" value="LysR_HTH_N"/>
</dbReference>
<evidence type="ECO:0000256" key="3">
    <source>
        <dbReference type="ARBA" id="ARBA00023125"/>
    </source>
</evidence>
<reference evidence="6 7" key="1">
    <citation type="submission" date="2024-08" db="EMBL/GenBank/DDBJ databases">
        <title>Genome mining of Saccharopolyspora cebuensis PGLac3 from Nigerian medicinal plant.</title>
        <authorList>
            <person name="Ezeobiora C.E."/>
            <person name="Igbokwe N.H."/>
            <person name="Amin D.H."/>
            <person name="Mendie U.E."/>
        </authorList>
    </citation>
    <scope>NUCLEOTIDE SEQUENCE [LARGE SCALE GENOMIC DNA]</scope>
    <source>
        <strain evidence="6 7">PGLac3</strain>
    </source>
</reference>
<proteinExistence type="inferred from homology"/>
<accession>A0ABV4CBM3</accession>
<dbReference type="RefSeq" id="WP_345367900.1">
    <property type="nucleotide sequence ID" value="NZ_BAABII010000020.1"/>
</dbReference>
<dbReference type="EMBL" id="JBGEHV010000004">
    <property type="protein sequence ID" value="MEY8038510.1"/>
    <property type="molecule type" value="Genomic_DNA"/>
</dbReference>
<dbReference type="Gene3D" id="3.40.190.10">
    <property type="entry name" value="Periplasmic binding protein-like II"/>
    <property type="match status" value="2"/>
</dbReference>
<dbReference type="InterPro" id="IPR050950">
    <property type="entry name" value="HTH-type_LysR_regulators"/>
</dbReference>
<dbReference type="Proteomes" id="UP001564626">
    <property type="component" value="Unassembled WGS sequence"/>
</dbReference>
<comment type="similarity">
    <text evidence="1">Belongs to the LysR transcriptional regulatory family.</text>
</comment>
<keyword evidence="4" id="KW-0804">Transcription</keyword>
<dbReference type="CDD" id="cd05466">
    <property type="entry name" value="PBP2_LTTR_substrate"/>
    <property type="match status" value="1"/>
</dbReference>
<dbReference type="InterPro" id="IPR036390">
    <property type="entry name" value="WH_DNA-bd_sf"/>
</dbReference>
<dbReference type="SUPFAM" id="SSF46785">
    <property type="entry name" value="Winged helix' DNA-binding domain"/>
    <property type="match status" value="1"/>
</dbReference>
<name>A0ABV4CBM3_9PSEU</name>
<dbReference type="Pfam" id="PF00126">
    <property type="entry name" value="HTH_1"/>
    <property type="match status" value="1"/>
</dbReference>
<evidence type="ECO:0000256" key="2">
    <source>
        <dbReference type="ARBA" id="ARBA00023015"/>
    </source>
</evidence>
<evidence type="ECO:0000313" key="7">
    <source>
        <dbReference type="Proteomes" id="UP001564626"/>
    </source>
</evidence>
<dbReference type="Pfam" id="PF03466">
    <property type="entry name" value="LysR_substrate"/>
    <property type="match status" value="1"/>
</dbReference>
<keyword evidence="7" id="KW-1185">Reference proteome</keyword>
<gene>
    <name evidence="6" type="ORF">AB8O55_03815</name>
</gene>
<protein>
    <submittedName>
        <fullName evidence="6">LysR family transcriptional regulator</fullName>
    </submittedName>
</protein>
<comment type="caution">
    <text evidence="6">The sequence shown here is derived from an EMBL/GenBank/DDBJ whole genome shotgun (WGS) entry which is preliminary data.</text>
</comment>
<sequence>MRANDAYRYRLDWFISFVSVVEHGGFSAAAQALYRSQSRISTHVAELERALGVRLFDRSQHPVALTAEGRALLPHARGILRHLRAATEEAGQASRRLRGRVRLGAYPSAAAHLLPLLLPRIAERFPGVEVVPWEGSTLELEAALIAGEVDFAVRPVLPVAPTGVLTCDPLWREPLVAVVSAERAPRVRSMSLAELAAEQLITIGDNSGRPGHYEAHLVFEQAGLVPEVVFRTNQPQTLIALVRTGMAIGVTNALAMTTANTGGVRLIPIDDVPRGREVALWWRTDRTLTAAQQAVRSLVADCPDPDFGLLAHPAPPTA</sequence>
<dbReference type="PANTHER" id="PTHR30419">
    <property type="entry name" value="HTH-TYPE TRANSCRIPTIONAL REGULATOR YBHD"/>
    <property type="match status" value="1"/>
</dbReference>
<feature type="domain" description="HTH lysR-type" evidence="5">
    <location>
        <begin position="9"/>
        <end position="66"/>
    </location>
</feature>
<dbReference type="PRINTS" id="PR00039">
    <property type="entry name" value="HTHLYSR"/>
</dbReference>
<evidence type="ECO:0000256" key="4">
    <source>
        <dbReference type="ARBA" id="ARBA00023163"/>
    </source>
</evidence>
<dbReference type="Gene3D" id="1.10.10.10">
    <property type="entry name" value="Winged helix-like DNA-binding domain superfamily/Winged helix DNA-binding domain"/>
    <property type="match status" value="1"/>
</dbReference>
<organism evidence="6 7">
    <name type="scientific">Saccharopolyspora cebuensis</name>
    <dbReference type="NCBI Taxonomy" id="418759"/>
    <lineage>
        <taxon>Bacteria</taxon>
        <taxon>Bacillati</taxon>
        <taxon>Actinomycetota</taxon>
        <taxon>Actinomycetes</taxon>
        <taxon>Pseudonocardiales</taxon>
        <taxon>Pseudonocardiaceae</taxon>
        <taxon>Saccharopolyspora</taxon>
    </lineage>
</organism>
<evidence type="ECO:0000256" key="1">
    <source>
        <dbReference type="ARBA" id="ARBA00009437"/>
    </source>
</evidence>
<dbReference type="PANTHER" id="PTHR30419:SF8">
    <property type="entry name" value="NITROGEN ASSIMILATION TRANSCRIPTIONAL ACTIVATOR-RELATED"/>
    <property type="match status" value="1"/>
</dbReference>
<dbReference type="PROSITE" id="PS50931">
    <property type="entry name" value="HTH_LYSR"/>
    <property type="match status" value="1"/>
</dbReference>
<evidence type="ECO:0000259" key="5">
    <source>
        <dbReference type="PROSITE" id="PS50931"/>
    </source>
</evidence>
<evidence type="ECO:0000313" key="6">
    <source>
        <dbReference type="EMBL" id="MEY8038510.1"/>
    </source>
</evidence>